<organism evidence="5 6">
    <name type="scientific">Saezia sanguinis</name>
    <dbReference type="NCBI Taxonomy" id="1965230"/>
    <lineage>
        <taxon>Bacteria</taxon>
        <taxon>Pseudomonadati</taxon>
        <taxon>Pseudomonadota</taxon>
        <taxon>Betaproteobacteria</taxon>
        <taxon>Burkholderiales</taxon>
        <taxon>Saeziaceae</taxon>
        <taxon>Saezia</taxon>
    </lineage>
</organism>
<feature type="signal peptide" evidence="4">
    <location>
        <begin position="1"/>
        <end position="24"/>
    </location>
</feature>
<evidence type="ECO:0000256" key="4">
    <source>
        <dbReference type="SAM" id="SignalP"/>
    </source>
</evidence>
<comment type="caution">
    <text evidence="5">The sequence shown here is derived from an EMBL/GenBank/DDBJ whole genome shotgun (WGS) entry which is preliminary data.</text>
</comment>
<proteinExistence type="predicted"/>
<dbReference type="EMBL" id="PQSP01000006">
    <property type="protein sequence ID" value="RUS66134.1"/>
    <property type="molecule type" value="Genomic_DNA"/>
</dbReference>
<dbReference type="PROSITE" id="PS50088">
    <property type="entry name" value="ANK_REPEAT"/>
    <property type="match status" value="2"/>
</dbReference>
<dbReference type="GO" id="GO:0004842">
    <property type="term" value="F:ubiquitin-protein transferase activity"/>
    <property type="evidence" value="ECO:0007669"/>
    <property type="project" value="TreeGrafter"/>
</dbReference>
<dbReference type="InterPro" id="IPR002110">
    <property type="entry name" value="Ankyrin_rpt"/>
</dbReference>
<feature type="repeat" description="ANK" evidence="3">
    <location>
        <begin position="155"/>
        <end position="187"/>
    </location>
</feature>
<name>A0A433SBV3_9BURK</name>
<evidence type="ECO:0000256" key="2">
    <source>
        <dbReference type="ARBA" id="ARBA00023043"/>
    </source>
</evidence>
<feature type="repeat" description="ANK" evidence="3">
    <location>
        <begin position="122"/>
        <end position="154"/>
    </location>
</feature>
<evidence type="ECO:0000313" key="5">
    <source>
        <dbReference type="EMBL" id="RUS66134.1"/>
    </source>
</evidence>
<dbReference type="PANTHER" id="PTHR24171:SF8">
    <property type="entry name" value="BRCA1-ASSOCIATED RING DOMAIN PROTEIN 1"/>
    <property type="match status" value="1"/>
</dbReference>
<keyword evidence="2 3" id="KW-0040">ANK repeat</keyword>
<dbReference type="SUPFAM" id="SSF48403">
    <property type="entry name" value="Ankyrin repeat"/>
    <property type="match status" value="1"/>
</dbReference>
<evidence type="ECO:0000313" key="6">
    <source>
        <dbReference type="Proteomes" id="UP000286947"/>
    </source>
</evidence>
<evidence type="ECO:0000256" key="3">
    <source>
        <dbReference type="PROSITE-ProRule" id="PRU00023"/>
    </source>
</evidence>
<dbReference type="PANTHER" id="PTHR24171">
    <property type="entry name" value="ANKYRIN REPEAT DOMAIN-CONTAINING PROTEIN 39-RELATED"/>
    <property type="match status" value="1"/>
</dbReference>
<dbReference type="Proteomes" id="UP000286947">
    <property type="component" value="Unassembled WGS sequence"/>
</dbReference>
<keyword evidence="6" id="KW-1185">Reference proteome</keyword>
<keyword evidence="1" id="KW-0677">Repeat</keyword>
<keyword evidence="4" id="KW-0732">Signal</keyword>
<dbReference type="OrthoDB" id="198309at2"/>
<protein>
    <submittedName>
        <fullName evidence="5">Uncharacterized protein</fullName>
    </submittedName>
</protein>
<dbReference type="PRINTS" id="PR01415">
    <property type="entry name" value="ANKYRIN"/>
</dbReference>
<dbReference type="RefSeq" id="WP_126980396.1">
    <property type="nucleotide sequence ID" value="NZ_CAWUGC010000019.1"/>
</dbReference>
<evidence type="ECO:0000256" key="1">
    <source>
        <dbReference type="ARBA" id="ARBA00022737"/>
    </source>
</evidence>
<sequence length="220" mass="23827" precursor="true">MKRHYLIHYGMLVLLLLTGISSQADSRSDFLDAVKADDVSQVKTMLSRGVDPNTKDASGQCALVLALQSDALKVADVLIADQRTDVNYLNSHDESPLMMAAIKGLLPQAQALIAREALVNKTGWTPLHYAASQNDPALIALMLENYAYIDAESPNSTTPLMMAAHYGSDAGVELLLQEGADPELKNQQGLTAYDFAKGAERAETAEIILKAMRARQPAGW</sequence>
<dbReference type="PROSITE" id="PS50297">
    <property type="entry name" value="ANK_REP_REGION"/>
    <property type="match status" value="2"/>
</dbReference>
<dbReference type="SMART" id="SM00248">
    <property type="entry name" value="ANK"/>
    <property type="match status" value="5"/>
</dbReference>
<accession>A0A433SBV3</accession>
<dbReference type="AlphaFoldDB" id="A0A433SBV3"/>
<dbReference type="Gene3D" id="1.25.40.20">
    <property type="entry name" value="Ankyrin repeat-containing domain"/>
    <property type="match status" value="1"/>
</dbReference>
<dbReference type="GO" id="GO:0085020">
    <property type="term" value="P:protein K6-linked ubiquitination"/>
    <property type="evidence" value="ECO:0007669"/>
    <property type="project" value="TreeGrafter"/>
</dbReference>
<dbReference type="InterPro" id="IPR036770">
    <property type="entry name" value="Ankyrin_rpt-contain_sf"/>
</dbReference>
<reference evidence="5 6" key="1">
    <citation type="submission" date="2018-01" db="EMBL/GenBank/DDBJ databases">
        <title>Saezia sanguinis gen. nov., sp. nov., in the order Burkholderiales isolated from human blood.</title>
        <authorList>
            <person name="Medina-Pascual M.J."/>
            <person name="Valdezate S."/>
            <person name="Monzon S."/>
            <person name="Cuesta I."/>
            <person name="Carrasco G."/>
            <person name="Villalon P."/>
            <person name="Saez-Nieto J.A."/>
        </authorList>
    </citation>
    <scope>NUCLEOTIDE SEQUENCE [LARGE SCALE GENOMIC DNA]</scope>
    <source>
        <strain evidence="5 6">CNM695-12</strain>
    </source>
</reference>
<feature type="chain" id="PRO_5019461204" evidence="4">
    <location>
        <begin position="25"/>
        <end position="220"/>
    </location>
</feature>
<dbReference type="Pfam" id="PF12796">
    <property type="entry name" value="Ank_2"/>
    <property type="match status" value="1"/>
</dbReference>
<gene>
    <name evidence="5" type="ORF">CUZ56_02212</name>
</gene>